<accession>A0ABC9Q4N1</accession>
<organism evidence="2 3">
    <name type="scientific">Staphylococcus aureus subsp. aureus DR10</name>
    <dbReference type="NCBI Taxonomy" id="1155079"/>
    <lineage>
        <taxon>Bacteria</taxon>
        <taxon>Bacillati</taxon>
        <taxon>Bacillota</taxon>
        <taxon>Bacilli</taxon>
        <taxon>Bacillales</taxon>
        <taxon>Staphylococcaceae</taxon>
        <taxon>Staphylococcus</taxon>
    </lineage>
</organism>
<dbReference type="GO" id="GO:0032259">
    <property type="term" value="P:methylation"/>
    <property type="evidence" value="ECO:0007669"/>
    <property type="project" value="UniProtKB-KW"/>
</dbReference>
<name>A0ABC9Q4N1_STAA5</name>
<dbReference type="EC" id="2.1.1.72" evidence="2"/>
<dbReference type="Pfam" id="PF02384">
    <property type="entry name" value="N6_Mtase"/>
    <property type="match status" value="1"/>
</dbReference>
<dbReference type="PANTHER" id="PTHR41313">
    <property type="entry name" value="ADENINE-SPECIFIC METHYLTRANSFERASE"/>
    <property type="match status" value="1"/>
</dbReference>
<dbReference type="CDD" id="cd02440">
    <property type="entry name" value="AdoMet_MTases"/>
    <property type="match status" value="1"/>
</dbReference>
<evidence type="ECO:0000259" key="1">
    <source>
        <dbReference type="Pfam" id="PF02384"/>
    </source>
</evidence>
<keyword evidence="2" id="KW-0489">Methyltransferase</keyword>
<proteinExistence type="predicted"/>
<reference evidence="2 3" key="1">
    <citation type="journal article" date="2012" name="MBio">
        <title>Identification of a highly transmissible animal-independent Staphylococcus aureus ST398 clone with distinct genomic and cell adhesion properties.</title>
        <authorList>
            <person name="Uhlemann A.C."/>
            <person name="Porcella S.F."/>
            <person name="Trivedi S."/>
            <person name="Sullivan S.B."/>
            <person name="Hafer C."/>
            <person name="Kennedy A.D."/>
            <person name="Barbian K.D."/>
            <person name="McCarthy A.J."/>
            <person name="Street C."/>
            <person name="Hirschberg D.L."/>
            <person name="Lipkin W.I."/>
            <person name="Lindsay J.A."/>
            <person name="DeLeo F.R."/>
            <person name="Lowy F.D."/>
        </authorList>
    </citation>
    <scope>NUCLEOTIDE SEQUENCE [LARGE SCALE GENOMIC DNA]</scope>
    <source>
        <strain evidence="2 3">DR10</strain>
    </source>
</reference>
<evidence type="ECO:0000313" key="2">
    <source>
        <dbReference type="EMBL" id="EIA15487.1"/>
    </source>
</evidence>
<dbReference type="Gene3D" id="3.40.50.150">
    <property type="entry name" value="Vaccinia Virus protein VP39"/>
    <property type="match status" value="1"/>
</dbReference>
<dbReference type="EMBL" id="AIDT01000001">
    <property type="protein sequence ID" value="EIA15487.1"/>
    <property type="molecule type" value="Genomic_DNA"/>
</dbReference>
<dbReference type="PIRSF" id="PIRSF026567">
    <property type="entry name" value="Adenine_mtase_bact_prd"/>
    <property type="match status" value="1"/>
</dbReference>
<dbReference type="SUPFAM" id="SSF53335">
    <property type="entry name" value="S-adenosyl-L-methionine-dependent methyltransferases"/>
    <property type="match status" value="1"/>
</dbReference>
<gene>
    <name evidence="2" type="ORF">ST398NM02_1765</name>
</gene>
<dbReference type="InterPro" id="IPR003356">
    <property type="entry name" value="DNA_methylase_A-5"/>
</dbReference>
<feature type="domain" description="DNA methylase adenine-specific" evidence="1">
    <location>
        <begin position="182"/>
        <end position="297"/>
    </location>
</feature>
<dbReference type="Proteomes" id="UP000003093">
    <property type="component" value="Unassembled WGS sequence"/>
</dbReference>
<evidence type="ECO:0000313" key="3">
    <source>
        <dbReference type="Proteomes" id="UP000003093"/>
    </source>
</evidence>
<dbReference type="InterPro" id="IPR052933">
    <property type="entry name" value="DNA_Protect_Modify"/>
</dbReference>
<dbReference type="InterPro" id="IPR016843">
    <property type="entry name" value="S-AdoMet-dep_Ade-MeTrfase_prd"/>
</dbReference>
<dbReference type="InterPro" id="IPR029063">
    <property type="entry name" value="SAM-dependent_MTases_sf"/>
</dbReference>
<comment type="caution">
    <text evidence="2">The sequence shown here is derived from an EMBL/GenBank/DDBJ whole genome shotgun (WGS) entry which is preliminary data.</text>
</comment>
<protein>
    <submittedName>
        <fullName evidence="2">Adenine-specific methyltransferase</fullName>
        <ecNumber evidence="2">2.1.1.72</ecNumber>
    </submittedName>
</protein>
<dbReference type="PANTHER" id="PTHR41313:SF1">
    <property type="entry name" value="DNA METHYLASE ADENINE-SPECIFIC DOMAIN-CONTAINING PROTEIN"/>
    <property type="match status" value="1"/>
</dbReference>
<dbReference type="GO" id="GO:0009007">
    <property type="term" value="F:site-specific DNA-methyltransferase (adenine-specific) activity"/>
    <property type="evidence" value="ECO:0007669"/>
    <property type="project" value="UniProtKB-EC"/>
</dbReference>
<keyword evidence="2" id="KW-0808">Transferase</keyword>
<dbReference type="AlphaFoldDB" id="A0ABC9Q4N1"/>
<sequence>MLRPMGTFYWRGTNMAEQQTIMERLFHTLDEKAKTLNNENGQSFIENLGLAMEQVYTNERGLLEQSTLQDRRKAFQFAYLSLMQEEKIQANHQITPDSIGLILGFLVERFMNNQEELHIVDIASGAGHLSATVKEVLPEIAVMHHLIEVDPVLSRVSVHLANFLEIPFDVYPQDAIMPLPLEEADIVIGDFPVGYYPIDERSRDFKLGFEEGHSYSHYLLIEQAINALKDAGYAFLVVPSNIFTGEHVKQLEKYIATETEMQAFLNLPPTLFKNEKARKSILILQKKKSGETKPVEVLLANIPDFKNPSQFQGFMTELNQWMDTNRPKK</sequence>